<dbReference type="InterPro" id="IPR009079">
    <property type="entry name" value="4_helix_cytokine-like_core"/>
</dbReference>
<evidence type="ECO:0000256" key="1">
    <source>
        <dbReference type="SAM" id="SignalP"/>
    </source>
</evidence>
<reference evidence="2" key="2">
    <citation type="submission" date="2025-09" db="UniProtKB">
        <authorList>
            <consortium name="Ensembl"/>
        </authorList>
    </citation>
    <scope>IDENTIFICATION</scope>
</reference>
<dbReference type="STRING" id="8153.ENSHBUP00000002986"/>
<proteinExistence type="predicted"/>
<organism evidence="2 3">
    <name type="scientific">Haplochromis burtoni</name>
    <name type="common">Burton's mouthbrooder</name>
    <name type="synonym">Chromis burtoni</name>
    <dbReference type="NCBI Taxonomy" id="8153"/>
    <lineage>
        <taxon>Eukaryota</taxon>
        <taxon>Metazoa</taxon>
        <taxon>Chordata</taxon>
        <taxon>Craniata</taxon>
        <taxon>Vertebrata</taxon>
        <taxon>Euteleostomi</taxon>
        <taxon>Actinopterygii</taxon>
        <taxon>Neopterygii</taxon>
        <taxon>Teleostei</taxon>
        <taxon>Neoteleostei</taxon>
        <taxon>Acanthomorphata</taxon>
        <taxon>Ovalentaria</taxon>
        <taxon>Cichlomorphae</taxon>
        <taxon>Cichliformes</taxon>
        <taxon>Cichlidae</taxon>
        <taxon>African cichlids</taxon>
        <taxon>Pseudocrenilabrinae</taxon>
        <taxon>Haplochromini</taxon>
        <taxon>Haplochromis</taxon>
    </lineage>
</organism>
<dbReference type="SUPFAM" id="SSF47266">
    <property type="entry name" value="4-helical cytokines"/>
    <property type="match status" value="1"/>
</dbReference>
<keyword evidence="1" id="KW-0732">Signal</keyword>
<evidence type="ECO:0000313" key="3">
    <source>
        <dbReference type="Proteomes" id="UP000264840"/>
    </source>
</evidence>
<evidence type="ECO:0000313" key="2">
    <source>
        <dbReference type="Ensembl" id="ENSHBUP00000002986.1"/>
    </source>
</evidence>
<dbReference type="RefSeq" id="XP_005939630.1">
    <property type="nucleotide sequence ID" value="XM_005939568.2"/>
</dbReference>
<dbReference type="OrthoDB" id="8841348at2759"/>
<sequence length="211" mass="23729">MHILTVFAISCYMATFALSAPLPERSALVEGPEFQKIVQNCKQLTEKILLSIPETHKSCIKTETLQLNSTDNAQFEIMRSRLGIPSAPHIKALSENVTLEDGLRQLYEGLQTYRALLSSLKNYPKLANKDKVTELMADVRDLAIQIKEMLKIVHPQGSPHPTKPSAPLNLPADYEFQVAAHLTLVDLQSYIQDLVRFLRTLDRSTEVETES</sequence>
<reference evidence="2" key="1">
    <citation type="submission" date="2025-08" db="UniProtKB">
        <authorList>
            <consortium name="Ensembl"/>
        </authorList>
    </citation>
    <scope>IDENTIFICATION</scope>
</reference>
<dbReference type="Ensembl" id="ENSHBUT00000011152.1">
    <property type="protein sequence ID" value="ENSHBUP00000002986.1"/>
    <property type="gene ID" value="ENSHBUG00000004223.1"/>
</dbReference>
<feature type="signal peptide" evidence="1">
    <location>
        <begin position="1"/>
        <end position="19"/>
    </location>
</feature>
<dbReference type="PANTHER" id="PTHR10511">
    <property type="entry name" value="GRANULOCYTE COLONY-STIMULATING FACTOR"/>
    <property type="match status" value="1"/>
</dbReference>
<dbReference type="PANTHER" id="PTHR10511:SF2">
    <property type="entry name" value="GRANULOCYTE COLONY-STIMULATING FACTOR"/>
    <property type="match status" value="1"/>
</dbReference>
<dbReference type="Proteomes" id="UP000264840">
    <property type="component" value="Unplaced"/>
</dbReference>
<dbReference type="GeneTree" id="ENSGT00390000017328"/>
<dbReference type="Gene3D" id="1.20.1250.10">
    <property type="match status" value="1"/>
</dbReference>
<accession>A0A3Q3BNC9</accession>
<keyword evidence="3" id="KW-1185">Reference proteome</keyword>
<dbReference type="AlphaFoldDB" id="A0A3Q3BNC9"/>
<name>A0A3Q3BNC9_HAPBU</name>
<feature type="chain" id="PRO_5018537478" evidence="1">
    <location>
        <begin position="20"/>
        <end position="211"/>
    </location>
</feature>
<dbReference type="GO" id="GO:0005125">
    <property type="term" value="F:cytokine activity"/>
    <property type="evidence" value="ECO:0007669"/>
    <property type="project" value="InterPro"/>
</dbReference>
<dbReference type="InterPro" id="IPR040117">
    <property type="entry name" value="GCSF/MGF"/>
</dbReference>
<protein>
    <submittedName>
        <fullName evidence="2">Uncharacterized LOC102291899</fullName>
    </submittedName>
</protein>
<dbReference type="GeneID" id="102291899"/>
<dbReference type="GO" id="GO:0045639">
    <property type="term" value="P:positive regulation of myeloid cell differentiation"/>
    <property type="evidence" value="ECO:0007669"/>
    <property type="project" value="InterPro"/>
</dbReference>